<accession>V5GM92</accession>
<evidence type="ECO:0000256" key="3">
    <source>
        <dbReference type="ARBA" id="ARBA00022801"/>
    </source>
</evidence>
<dbReference type="PANTHER" id="PTHR43142">
    <property type="entry name" value="CARBOXYLIC ESTER HYDROLASE"/>
    <property type="match status" value="1"/>
</dbReference>
<feature type="non-terminal residue" evidence="6">
    <location>
        <position position="157"/>
    </location>
</feature>
<feature type="non-terminal residue" evidence="6">
    <location>
        <position position="1"/>
    </location>
</feature>
<evidence type="ECO:0000256" key="2">
    <source>
        <dbReference type="ARBA" id="ARBA00022487"/>
    </source>
</evidence>
<comment type="similarity">
    <text evidence="1">Belongs to the type-B carboxylesterase/lipase family.</text>
</comment>
<evidence type="ECO:0000256" key="1">
    <source>
        <dbReference type="ARBA" id="ARBA00005964"/>
    </source>
</evidence>
<dbReference type="EMBL" id="GALX01005729">
    <property type="protein sequence ID" value="JAB62737.1"/>
    <property type="molecule type" value="Transcribed_RNA"/>
</dbReference>
<dbReference type="AlphaFoldDB" id="V5GM92"/>
<evidence type="ECO:0000313" key="6">
    <source>
        <dbReference type="EMBL" id="JAB62737.1"/>
    </source>
</evidence>
<dbReference type="GO" id="GO:0052689">
    <property type="term" value="F:carboxylic ester hydrolase activity"/>
    <property type="evidence" value="ECO:0007669"/>
    <property type="project" value="UniProtKB-KW"/>
</dbReference>
<dbReference type="InterPro" id="IPR029058">
    <property type="entry name" value="AB_hydrolase_fold"/>
</dbReference>
<dbReference type="Gene3D" id="3.40.50.1820">
    <property type="entry name" value="alpha/beta hydrolase"/>
    <property type="match status" value="1"/>
</dbReference>
<reference evidence="6" key="1">
    <citation type="submission" date="2013-07" db="EMBL/GenBank/DDBJ databases">
        <title>Midgut Transcriptome Profiling of Anoplphora glabripennis, a Lignocellulose Degrading, Wood-Boring Cerambycid.</title>
        <authorList>
            <person name="Scully E.D."/>
            <person name="Hoover K."/>
            <person name="Carlson J.E."/>
            <person name="Tien M."/>
            <person name="Geib S.M."/>
        </authorList>
    </citation>
    <scope>NUCLEOTIDE SEQUENCE</scope>
</reference>
<name>V5GM92_ANOGL</name>
<keyword evidence="2" id="KW-0719">Serine esterase</keyword>
<dbReference type="PANTHER" id="PTHR43142:SF1">
    <property type="entry name" value="CARBOXYLIC ESTER HYDROLASE"/>
    <property type="match status" value="1"/>
</dbReference>
<gene>
    <name evidence="6" type="primary">EST1</name>
</gene>
<evidence type="ECO:0000259" key="5">
    <source>
        <dbReference type="Pfam" id="PF00135"/>
    </source>
</evidence>
<organism evidence="6">
    <name type="scientific">Anoplophora glabripennis</name>
    <name type="common">Asian longhorn beetle</name>
    <name type="synonym">Anoplophora nobilis</name>
    <dbReference type="NCBI Taxonomy" id="217634"/>
    <lineage>
        <taxon>Eukaryota</taxon>
        <taxon>Metazoa</taxon>
        <taxon>Ecdysozoa</taxon>
        <taxon>Arthropoda</taxon>
        <taxon>Hexapoda</taxon>
        <taxon>Insecta</taxon>
        <taxon>Pterygota</taxon>
        <taxon>Neoptera</taxon>
        <taxon>Endopterygota</taxon>
        <taxon>Coleoptera</taxon>
        <taxon>Polyphaga</taxon>
        <taxon>Cucujiformia</taxon>
        <taxon>Chrysomeloidea</taxon>
        <taxon>Cerambycidae</taxon>
        <taxon>Lamiinae</taxon>
        <taxon>Lamiini</taxon>
        <taxon>Anoplophora</taxon>
    </lineage>
</organism>
<keyword evidence="3" id="KW-0378">Hydrolase</keyword>
<sequence length="157" mass="17077">DSITSTTLENQSYWLSNNMDAPIVTIKQGKLKGYIRTDIDGGQIVSFVGVPYAKPPVGQLRFKAPLPPEPWEGIKDATQDGNNCYAKDLILKTVVGSEDCLNLNVFTKSLLDSNAALKPVMVFLHGGGFLSGSNKPDMYGPDFLLTQDVVLVVPDFL</sequence>
<feature type="domain" description="Carboxylesterase type B" evidence="5">
    <location>
        <begin position="21"/>
        <end position="154"/>
    </location>
</feature>
<dbReference type="Pfam" id="PF00135">
    <property type="entry name" value="COesterase"/>
    <property type="match status" value="1"/>
</dbReference>
<dbReference type="SUPFAM" id="SSF53474">
    <property type="entry name" value="alpha/beta-Hydrolases"/>
    <property type="match status" value="1"/>
</dbReference>
<dbReference type="InterPro" id="IPR002018">
    <property type="entry name" value="CarbesteraseB"/>
</dbReference>
<keyword evidence="4" id="KW-0325">Glycoprotein</keyword>
<proteinExistence type="inferred from homology"/>
<evidence type="ECO:0000256" key="4">
    <source>
        <dbReference type="ARBA" id="ARBA00023180"/>
    </source>
</evidence>
<protein>
    <submittedName>
        <fullName evidence="6">Esterase B1</fullName>
    </submittedName>
</protein>